<keyword evidence="2" id="KW-1185">Reference proteome</keyword>
<dbReference type="RefSeq" id="YP_010053944.1">
    <property type="nucleotide sequence ID" value="NC_054647.1"/>
</dbReference>
<protein>
    <submittedName>
        <fullName evidence="1">Uncharacterized protein</fullName>
    </submittedName>
</protein>
<accession>A0A4D6DYH4</accession>
<dbReference type="Proteomes" id="UP000297139">
    <property type="component" value="Segment"/>
</dbReference>
<sequence>MKKFGNWKQKETSGKYTFISSDFADDTQALSDDEVSHYDGYLVAESIKTGAVSRLIEMAPEMRKLLMELIDIEGPQPATCYWYRKVKSILEFIEGGE</sequence>
<dbReference type="GeneID" id="64469621"/>
<reference evidence="2" key="1">
    <citation type="submission" date="2019-03" db="EMBL/GenBank/DDBJ databases">
        <authorList>
            <person name="Olsen N.S."/>
            <person name="Kot W."/>
            <person name="Hansen L.H."/>
        </authorList>
    </citation>
    <scope>NUCLEOTIDE SEQUENCE [LARGE SCALE GENOMIC DNA]</scope>
</reference>
<proteinExistence type="predicted"/>
<dbReference type="EMBL" id="MK599416">
    <property type="protein sequence ID" value="QBZ71413.1"/>
    <property type="molecule type" value="Genomic_DNA"/>
</dbReference>
<organism evidence="1 2">
    <name type="scientific">Salmonella phage Akira</name>
    <dbReference type="NCBI Taxonomy" id="2562461"/>
    <lineage>
        <taxon>Viruses</taxon>
        <taxon>Duplodnaviria</taxon>
        <taxon>Heunggongvirae</taxon>
        <taxon>Uroviricota</taxon>
        <taxon>Caudoviricetes</taxon>
        <taxon>Akiravirus</taxon>
        <taxon>Akiravirus akira</taxon>
    </lineage>
</organism>
<name>A0A4D6DYH4_9CAUD</name>
<dbReference type="KEGG" id="vg:64469621"/>
<evidence type="ECO:0000313" key="2">
    <source>
        <dbReference type="Proteomes" id="UP000297139"/>
    </source>
</evidence>
<evidence type="ECO:0000313" key="1">
    <source>
        <dbReference type="EMBL" id="QBZ71413.1"/>
    </source>
</evidence>